<accession>A0ABT5IDY0</accession>
<protein>
    <submittedName>
        <fullName evidence="1">FAD-dependent oxidoreductase</fullName>
    </submittedName>
</protein>
<dbReference type="Gene3D" id="3.90.660.10">
    <property type="match status" value="1"/>
</dbReference>
<dbReference type="EMBL" id="JAQQKW010000004">
    <property type="protein sequence ID" value="MDC7694373.1"/>
    <property type="molecule type" value="Genomic_DNA"/>
</dbReference>
<reference evidence="1 2" key="1">
    <citation type="submission" date="2023-01" db="EMBL/GenBank/DDBJ databases">
        <title>Novel species of the genus Asticcacaulis isolated from rivers.</title>
        <authorList>
            <person name="Lu H."/>
        </authorList>
    </citation>
    <scope>NUCLEOTIDE SEQUENCE [LARGE SCALE GENOMIC DNA]</scope>
    <source>
        <strain evidence="1 2">DXS10W</strain>
    </source>
</reference>
<dbReference type="Gene3D" id="3.50.50.60">
    <property type="entry name" value="FAD/NAD(P)-binding domain"/>
    <property type="match status" value="1"/>
</dbReference>
<dbReference type="SUPFAM" id="SSF51905">
    <property type="entry name" value="FAD/NAD(P)-binding domain"/>
    <property type="match status" value="1"/>
</dbReference>
<dbReference type="InterPro" id="IPR036188">
    <property type="entry name" value="FAD/NAD-bd_sf"/>
</dbReference>
<keyword evidence="2" id="KW-1185">Reference proteome</keyword>
<evidence type="ECO:0000313" key="2">
    <source>
        <dbReference type="Proteomes" id="UP001216595"/>
    </source>
</evidence>
<organism evidence="1 2">
    <name type="scientific">Asticcacaulis currens</name>
    <dbReference type="NCBI Taxonomy" id="2984210"/>
    <lineage>
        <taxon>Bacteria</taxon>
        <taxon>Pseudomonadati</taxon>
        <taxon>Pseudomonadota</taxon>
        <taxon>Alphaproteobacteria</taxon>
        <taxon>Caulobacterales</taxon>
        <taxon>Caulobacteraceae</taxon>
        <taxon>Asticcacaulis</taxon>
    </lineage>
</organism>
<dbReference type="Proteomes" id="UP001216595">
    <property type="component" value="Unassembled WGS sequence"/>
</dbReference>
<comment type="caution">
    <text evidence="1">The sequence shown here is derived from an EMBL/GenBank/DDBJ whole genome shotgun (WGS) entry which is preliminary data.</text>
</comment>
<dbReference type="RefSeq" id="WP_272741084.1">
    <property type="nucleotide sequence ID" value="NZ_JAQQKW010000004.1"/>
</dbReference>
<sequence length="314" mass="33636">MSHRIAIIGAGISGLSAAQRLRQAGLEVELFDKGRGPGGRMSTRRETLNGENRHFDHGAQYFTVRDPHFVSEVDRWAQQGLAARWPAAGAEAWVGTPMMCSPLAHLCEAFGVRFGVRIDAITGAPGDWHLSAETGTFGPYAQVLIAIPAEQAAHLLTPWVPGFAQTARQHLSQPCWTTMVSFASDPPGLPPVTRAAGPVLAWIASNAAKPGRSAASAWVLQATPDWTAAYIDLSREDAAAPMFAAWQALLNHPLPEPLLLKAHLWRYARTGDGVEGRLYDAAMGLGVCGDWLKGPRVEAAWLSGLELAEAVLAA</sequence>
<gene>
    <name evidence="1" type="ORF">PQU94_08770</name>
</gene>
<dbReference type="PANTHER" id="PTHR16128:SF5">
    <property type="entry name" value="FAD_NAD(P)-BINDING OXIDOREDUCTASE FAMILY PROTEIN"/>
    <property type="match status" value="1"/>
</dbReference>
<name>A0ABT5IDY0_9CAUL</name>
<dbReference type="PANTHER" id="PTHR16128">
    <property type="entry name" value="FAD/NAD(P)-BINDING OXIDOREDUCTASE FAMILY PROTEIN"/>
    <property type="match status" value="1"/>
</dbReference>
<proteinExistence type="predicted"/>
<evidence type="ECO:0000313" key="1">
    <source>
        <dbReference type="EMBL" id="MDC7694373.1"/>
    </source>
</evidence>
<dbReference type="Pfam" id="PF13450">
    <property type="entry name" value="NAD_binding_8"/>
    <property type="match status" value="1"/>
</dbReference>
<dbReference type="PRINTS" id="PR00419">
    <property type="entry name" value="ADXRDTASE"/>
</dbReference>